<dbReference type="EMBL" id="SUVG01000003">
    <property type="protein sequence ID" value="MBE6421146.1"/>
    <property type="molecule type" value="Genomic_DNA"/>
</dbReference>
<sequence>MKNEKTADNLAYDLILGKFMYRVLESAELISQDAFKKYFNPRGIKFPIEMTVKLSFAQLQSVKVYLSKNGTKDVRN</sequence>
<accession>A0A928DQ77</accession>
<reference evidence="1" key="1">
    <citation type="submission" date="2019-04" db="EMBL/GenBank/DDBJ databases">
        <title>Evolution of Biomass-Degrading Anaerobic Consortia Revealed by Metagenomics.</title>
        <authorList>
            <person name="Peng X."/>
        </authorList>
    </citation>
    <scope>NUCLEOTIDE SEQUENCE</scope>
    <source>
        <strain evidence="1">SIG66</strain>
    </source>
</reference>
<proteinExistence type="predicted"/>
<organism evidence="1 2">
    <name type="scientific">Candidatus Avelusimicrobium gallicola</name>
    <dbReference type="NCBI Taxonomy" id="2562704"/>
    <lineage>
        <taxon>Bacteria</taxon>
        <taxon>Pseudomonadati</taxon>
        <taxon>Elusimicrobiota</taxon>
        <taxon>Elusimicrobia</taxon>
        <taxon>Elusimicrobiales</taxon>
        <taxon>Elusimicrobiaceae</taxon>
        <taxon>Candidatus Avelusimicrobium</taxon>
    </lineage>
</organism>
<evidence type="ECO:0000313" key="2">
    <source>
        <dbReference type="Proteomes" id="UP000725649"/>
    </source>
</evidence>
<protein>
    <submittedName>
        <fullName evidence="1">Uncharacterized protein</fullName>
    </submittedName>
</protein>
<comment type="caution">
    <text evidence="1">The sequence shown here is derived from an EMBL/GenBank/DDBJ whole genome shotgun (WGS) entry which is preliminary data.</text>
</comment>
<dbReference type="Proteomes" id="UP000725649">
    <property type="component" value="Unassembled WGS sequence"/>
</dbReference>
<dbReference type="AlphaFoldDB" id="A0A928DQ77"/>
<name>A0A928DQ77_9BACT</name>
<gene>
    <name evidence="1" type="ORF">E7027_03295</name>
</gene>
<evidence type="ECO:0000313" key="1">
    <source>
        <dbReference type="EMBL" id="MBE6421146.1"/>
    </source>
</evidence>